<gene>
    <name evidence="2" type="ORF">HLB44_02390</name>
</gene>
<proteinExistence type="predicted"/>
<evidence type="ECO:0000313" key="3">
    <source>
        <dbReference type="Proteomes" id="UP000737171"/>
    </source>
</evidence>
<evidence type="ECO:0000313" key="2">
    <source>
        <dbReference type="EMBL" id="NRF65828.1"/>
    </source>
</evidence>
<reference evidence="2 3" key="1">
    <citation type="submission" date="2020-05" db="EMBL/GenBank/DDBJ databases">
        <title>Aquincola sp. isolate from soil.</title>
        <authorList>
            <person name="Han J."/>
            <person name="Kim D.-U."/>
        </authorList>
    </citation>
    <scope>NUCLEOTIDE SEQUENCE [LARGE SCALE GENOMIC DNA]</scope>
    <source>
        <strain evidence="2 3">S2</strain>
    </source>
</reference>
<comment type="caution">
    <text evidence="2">The sequence shown here is derived from an EMBL/GenBank/DDBJ whole genome shotgun (WGS) entry which is preliminary data.</text>
</comment>
<dbReference type="Proteomes" id="UP000737171">
    <property type="component" value="Unassembled WGS sequence"/>
</dbReference>
<organism evidence="2 3">
    <name type="scientific">Pseudaquabacterium terrae</name>
    <dbReference type="NCBI Taxonomy" id="2732868"/>
    <lineage>
        <taxon>Bacteria</taxon>
        <taxon>Pseudomonadati</taxon>
        <taxon>Pseudomonadota</taxon>
        <taxon>Betaproteobacteria</taxon>
        <taxon>Burkholderiales</taxon>
        <taxon>Sphaerotilaceae</taxon>
        <taxon>Pseudaquabacterium</taxon>
    </lineage>
</organism>
<dbReference type="RefSeq" id="WP_173120217.1">
    <property type="nucleotide sequence ID" value="NZ_JABRWJ010000001.1"/>
</dbReference>
<keyword evidence="3" id="KW-1185">Reference proteome</keyword>
<feature type="region of interest" description="Disordered" evidence="1">
    <location>
        <begin position="142"/>
        <end position="180"/>
    </location>
</feature>
<name>A0ABX2EAH5_9BURK</name>
<protein>
    <submittedName>
        <fullName evidence="2">Uncharacterized protein</fullName>
    </submittedName>
</protein>
<feature type="compositionally biased region" description="Basic and acidic residues" evidence="1">
    <location>
        <begin position="170"/>
        <end position="180"/>
    </location>
</feature>
<accession>A0ABX2EAH5</accession>
<sequence>MAVLRIELDVDSEVYPELHALLAAIGSEASRGERLRQLAATGLVWEVVRIRGYPASLVARAATEPLPAAEPAEVAKAAVPRRATVRRAAAPTAPAAPFTPPAPGAPGSADFVDLALNAVPPPAPEPWPGVVHEPPVLNDVVEPDPAGPTITVLPDPPLEHRTSTRSRLQRMKEKGLFRNG</sequence>
<evidence type="ECO:0000256" key="1">
    <source>
        <dbReference type="SAM" id="MobiDB-lite"/>
    </source>
</evidence>
<dbReference type="EMBL" id="JABRWJ010000001">
    <property type="protein sequence ID" value="NRF65828.1"/>
    <property type="molecule type" value="Genomic_DNA"/>
</dbReference>